<sequence>MNLETKSSGKSLLGVGGLAALACVACCIGPIMAFLGGLGVLSAVGAFWVPALAALTGVALIAAAWVLHRRHRAASCKAAPGPVDLGLPTPPPAEPSTRSSQ</sequence>
<evidence type="ECO:0000256" key="2">
    <source>
        <dbReference type="SAM" id="Phobius"/>
    </source>
</evidence>
<gene>
    <name evidence="3" type="ORF">QCN29_35700</name>
</gene>
<protein>
    <recommendedName>
        <fullName evidence="5">Mercuric ion transport protein</fullName>
    </recommendedName>
</protein>
<dbReference type="EMBL" id="JARWBG010000097">
    <property type="protein sequence ID" value="MDH2394002.1"/>
    <property type="molecule type" value="Genomic_DNA"/>
</dbReference>
<dbReference type="RefSeq" id="WP_279933401.1">
    <property type="nucleotide sequence ID" value="NZ_JARWBG010000097.1"/>
</dbReference>
<organism evidence="3 4">
    <name type="scientific">Streptomyces chengmaiensis</name>
    <dbReference type="NCBI Taxonomy" id="3040919"/>
    <lineage>
        <taxon>Bacteria</taxon>
        <taxon>Bacillati</taxon>
        <taxon>Actinomycetota</taxon>
        <taxon>Actinomycetes</taxon>
        <taxon>Kitasatosporales</taxon>
        <taxon>Streptomycetaceae</taxon>
        <taxon>Streptomyces</taxon>
    </lineage>
</organism>
<evidence type="ECO:0008006" key="5">
    <source>
        <dbReference type="Google" id="ProtNLM"/>
    </source>
</evidence>
<name>A0ABT6HZ88_9ACTN</name>
<feature type="transmembrane region" description="Helical" evidence="2">
    <location>
        <begin position="12"/>
        <end position="35"/>
    </location>
</feature>
<dbReference type="PROSITE" id="PS51257">
    <property type="entry name" value="PROKAR_LIPOPROTEIN"/>
    <property type="match status" value="1"/>
</dbReference>
<evidence type="ECO:0000313" key="4">
    <source>
        <dbReference type="Proteomes" id="UP001223144"/>
    </source>
</evidence>
<dbReference type="Proteomes" id="UP001223144">
    <property type="component" value="Unassembled WGS sequence"/>
</dbReference>
<accession>A0ABT6HZ88</accession>
<evidence type="ECO:0000256" key="1">
    <source>
        <dbReference type="SAM" id="MobiDB-lite"/>
    </source>
</evidence>
<evidence type="ECO:0000313" key="3">
    <source>
        <dbReference type="EMBL" id="MDH2394002.1"/>
    </source>
</evidence>
<reference evidence="3 4" key="1">
    <citation type="submission" date="2023-04" db="EMBL/GenBank/DDBJ databases">
        <title>Streptomyces chengmaiensis sp. nov. isolated from the stem of mangrove plant in Hainan.</title>
        <authorList>
            <person name="Huang X."/>
            <person name="Zhou S."/>
            <person name="Chu X."/>
            <person name="Xie Y."/>
            <person name="Lin Y."/>
        </authorList>
    </citation>
    <scope>NUCLEOTIDE SEQUENCE [LARGE SCALE GENOMIC DNA]</scope>
    <source>
        <strain evidence="3 4">HNM0663</strain>
    </source>
</reference>
<comment type="caution">
    <text evidence="3">The sequence shown here is derived from an EMBL/GenBank/DDBJ whole genome shotgun (WGS) entry which is preliminary data.</text>
</comment>
<keyword evidence="2" id="KW-0472">Membrane</keyword>
<keyword evidence="2" id="KW-1133">Transmembrane helix</keyword>
<keyword evidence="4" id="KW-1185">Reference proteome</keyword>
<keyword evidence="2" id="KW-0812">Transmembrane</keyword>
<feature type="transmembrane region" description="Helical" evidence="2">
    <location>
        <begin position="47"/>
        <end position="67"/>
    </location>
</feature>
<feature type="region of interest" description="Disordered" evidence="1">
    <location>
        <begin position="78"/>
        <end position="101"/>
    </location>
</feature>
<dbReference type="Gene3D" id="1.10.287.910">
    <property type="entry name" value="bacterial mercury transporter, merf"/>
    <property type="match status" value="1"/>
</dbReference>
<proteinExistence type="predicted"/>